<sequence length="911" mass="102885">MDQENNLKMQYLQQSDKWVVVDGLGYSYYFNTRERTQDYYRTLDGGDIPNDSQIGTFDNYEITGNPLITSSWYLDSIVAPNGEAVNFIYQTQLRQSVSLTSKSETEYDMEQMDLAHASTAVTPSFAGVYHRYNASKQVILDVYLKQINFSGGIILFNTTDRDDIEYLGTQKPQKLSQIVIKDLNNNTIKKYNFNYSYFLSNTSSALSNDYTNKRRLKLDSVIETGTDNQQKPPYAFDYYNADDLPYKYTKAIDHWGYYNKQTNNNTILPGKVLPSIGKSWKGADRSANQTDTDMIKGMLSSIKYPTGGASKFNYELNEYGNLKGDDQYVLQPQSVIASSMLGKYSEAFDIAVIDTTVVTLKGTFKKSGDLMYIGDYAHFYKNGNLVYQFQETASQPSGQYSNPQTLDLILYPGHYTMDIINIEGITCSISANWNKKMIVAQKKGGGLRISKITNYSNNQIVGVKKFLYKNTNGSTTGKLIAPPLYDFQIYATEYNRHTNDTHPGGQAGSDGSMGYVNYIYRVRMSNSITVPSLLQNSGIVGYDKVTELDGENGENGKTEYYYHNIEDRKPFAQNVPYLPLIHDPMNGKMDKVVYYTALGDSIKKIEYQYTLKGTKYLKGLTKLMVYPEAIRPNGSPHTVDMSGLRFYNIPSYWIVPSSETETSFYKNQNPITVLKKSNYDNYTHLNLTSSELTLSDGNKKITKYSYAQDSEMSSLPFISEMVANNMISIPLKTQTFNENTKLSEELTVYDKSAATSNLLLPRYVYANKGTNDIDTSLDKKITFDHNDTRGNVQQYTPEKGSPVSIIWGYNKTQPIAKIENATNTQVAVALGLSDVNSLDENNLATINNLRDTLPDAMVTTYTYIPLVGVSTITDPKGDTITYTYDSFGRLQFVKDKNGNILSENEYHYQTN</sequence>
<dbReference type="InterPro" id="IPR031325">
    <property type="entry name" value="RHS_repeat"/>
</dbReference>
<proteinExistence type="predicted"/>
<gene>
    <name evidence="1" type="ORF">SAMN05444484_10160</name>
</gene>
<name>A0A1M6XA76_9FLAO</name>
<evidence type="ECO:0000313" key="1">
    <source>
        <dbReference type="EMBL" id="SHL02871.1"/>
    </source>
</evidence>
<accession>A0A1M6XA76</accession>
<dbReference type="AlphaFoldDB" id="A0A1M6XA76"/>
<evidence type="ECO:0000313" key="2">
    <source>
        <dbReference type="Proteomes" id="UP000184028"/>
    </source>
</evidence>
<dbReference type="Proteomes" id="UP000184028">
    <property type="component" value="Unassembled WGS sequence"/>
</dbReference>
<dbReference type="STRING" id="946677.SAMN05444484_10160"/>
<dbReference type="EMBL" id="FRBT01000001">
    <property type="protein sequence ID" value="SHL02871.1"/>
    <property type="molecule type" value="Genomic_DNA"/>
</dbReference>
<keyword evidence="2" id="KW-1185">Reference proteome</keyword>
<protein>
    <submittedName>
        <fullName evidence="1">YD repeat-containing protein</fullName>
    </submittedName>
</protein>
<reference evidence="2" key="1">
    <citation type="submission" date="2016-11" db="EMBL/GenBank/DDBJ databases">
        <authorList>
            <person name="Varghese N."/>
            <person name="Submissions S."/>
        </authorList>
    </citation>
    <scope>NUCLEOTIDE SEQUENCE [LARGE SCALE GENOMIC DNA]</scope>
    <source>
        <strain evidence="2">DSM 24724</strain>
    </source>
</reference>
<dbReference type="Pfam" id="PF05593">
    <property type="entry name" value="RHS_repeat"/>
    <property type="match status" value="1"/>
</dbReference>
<organism evidence="1 2">
    <name type="scientific">Flavobacterium chilense</name>
    <dbReference type="NCBI Taxonomy" id="946677"/>
    <lineage>
        <taxon>Bacteria</taxon>
        <taxon>Pseudomonadati</taxon>
        <taxon>Bacteroidota</taxon>
        <taxon>Flavobacteriia</taxon>
        <taxon>Flavobacteriales</taxon>
        <taxon>Flavobacteriaceae</taxon>
        <taxon>Flavobacterium</taxon>
    </lineage>
</organism>
<dbReference type="OrthoDB" id="9814627at2"/>